<dbReference type="EMBL" id="CAXKWB010001533">
    <property type="protein sequence ID" value="CAL4064748.1"/>
    <property type="molecule type" value="Genomic_DNA"/>
</dbReference>
<evidence type="ECO:0000259" key="15">
    <source>
        <dbReference type="PROSITE" id="PS50280"/>
    </source>
</evidence>
<keyword evidence="10" id="KW-0539">Nucleus</keyword>
<dbReference type="CDD" id="cd10536">
    <property type="entry name" value="SET_SMYD4"/>
    <property type="match status" value="1"/>
</dbReference>
<comment type="catalytic activity">
    <reaction evidence="11">
        <text>L-lysyl-[protein] + S-adenosyl-L-methionine = N(6)-methyl-L-lysyl-[protein] + S-adenosyl-L-homocysteine + H(+)</text>
        <dbReference type="Rhea" id="RHEA:51736"/>
        <dbReference type="Rhea" id="RHEA-COMP:9752"/>
        <dbReference type="Rhea" id="RHEA-COMP:13053"/>
        <dbReference type="ChEBI" id="CHEBI:15378"/>
        <dbReference type="ChEBI" id="CHEBI:29969"/>
        <dbReference type="ChEBI" id="CHEBI:57856"/>
        <dbReference type="ChEBI" id="CHEBI:59789"/>
        <dbReference type="ChEBI" id="CHEBI:61929"/>
    </reaction>
</comment>
<keyword evidence="8" id="KW-0863">Zinc-finger</keyword>
<evidence type="ECO:0000256" key="2">
    <source>
        <dbReference type="ARBA" id="ARBA00004496"/>
    </source>
</evidence>
<gene>
    <name evidence="16" type="ORF">MNOR_LOCUS4220</name>
</gene>
<accession>A0AAV2PSQ2</accession>
<dbReference type="InterPro" id="IPR002893">
    <property type="entry name" value="Znf_MYND"/>
</dbReference>
<evidence type="ECO:0000313" key="17">
    <source>
        <dbReference type="Proteomes" id="UP001497623"/>
    </source>
</evidence>
<evidence type="ECO:0000256" key="13">
    <source>
        <dbReference type="ARBA" id="ARBA00093635"/>
    </source>
</evidence>
<keyword evidence="17" id="KW-1185">Reference proteome</keyword>
<comment type="subcellular location">
    <subcellularLocation>
        <location evidence="2">Cytoplasm</location>
    </subcellularLocation>
    <subcellularLocation>
        <location evidence="1">Nucleus</location>
    </subcellularLocation>
</comment>
<dbReference type="Gene3D" id="1.25.40.10">
    <property type="entry name" value="Tetratricopeptide repeat domain"/>
    <property type="match status" value="1"/>
</dbReference>
<comment type="function">
    <text evidence="12">Protein-lysine N-methyltransferase. Monomethylates PRMT5, modulating its transcriptional activity. May also act as a histone methyltransferase. Plays a critical role in cardiac development. Acts as a key epigenetic regulator of gene expression during cardiac development via its dual activities as a methyltransferase and negative regulator of HDAC1.</text>
</comment>
<dbReference type="GO" id="GO:0008270">
    <property type="term" value="F:zinc ion binding"/>
    <property type="evidence" value="ECO:0007669"/>
    <property type="project" value="UniProtKB-KW"/>
</dbReference>
<dbReference type="GO" id="GO:0008276">
    <property type="term" value="F:protein methyltransferase activity"/>
    <property type="evidence" value="ECO:0007669"/>
    <property type="project" value="UniProtKB-ARBA"/>
</dbReference>
<evidence type="ECO:0000256" key="8">
    <source>
        <dbReference type="ARBA" id="ARBA00022771"/>
    </source>
</evidence>
<keyword evidence="6" id="KW-0949">S-adenosyl-L-methionine</keyword>
<keyword evidence="3" id="KW-0963">Cytoplasm</keyword>
<dbReference type="PROSITE" id="PS50280">
    <property type="entry name" value="SET"/>
    <property type="match status" value="1"/>
</dbReference>
<dbReference type="GO" id="GO:0008757">
    <property type="term" value="F:S-adenosylmethionine-dependent methyltransferase activity"/>
    <property type="evidence" value="ECO:0007669"/>
    <property type="project" value="UniProtKB-ARBA"/>
</dbReference>
<dbReference type="AlphaFoldDB" id="A0AAV2PSQ2"/>
<evidence type="ECO:0000256" key="3">
    <source>
        <dbReference type="ARBA" id="ARBA00022490"/>
    </source>
</evidence>
<dbReference type="SUPFAM" id="SSF82199">
    <property type="entry name" value="SET domain"/>
    <property type="match status" value="1"/>
</dbReference>
<keyword evidence="7" id="KW-0479">Metal-binding</keyword>
<keyword evidence="5" id="KW-0808">Transferase</keyword>
<dbReference type="Gene3D" id="6.10.140.2220">
    <property type="match status" value="1"/>
</dbReference>
<name>A0AAV2PSQ2_MEGNR</name>
<dbReference type="SUPFAM" id="SSF48452">
    <property type="entry name" value="TPR-like"/>
    <property type="match status" value="1"/>
</dbReference>
<dbReference type="InterPro" id="IPR052097">
    <property type="entry name" value="SET-MYND_domain_protein"/>
</dbReference>
<comment type="caution">
    <text evidence="16">The sequence shown here is derived from an EMBL/GenBank/DDBJ whole genome shotgun (WGS) entry which is preliminary data.</text>
</comment>
<dbReference type="InterPro" id="IPR044421">
    <property type="entry name" value="SMYD4_SET"/>
</dbReference>
<proteinExistence type="predicted"/>
<dbReference type="Gene3D" id="1.10.220.160">
    <property type="match status" value="1"/>
</dbReference>
<dbReference type="GO" id="GO:0032259">
    <property type="term" value="P:methylation"/>
    <property type="evidence" value="ECO:0007669"/>
    <property type="project" value="UniProtKB-KW"/>
</dbReference>
<evidence type="ECO:0000256" key="5">
    <source>
        <dbReference type="ARBA" id="ARBA00022679"/>
    </source>
</evidence>
<keyword evidence="4" id="KW-0489">Methyltransferase</keyword>
<evidence type="ECO:0000256" key="12">
    <source>
        <dbReference type="ARBA" id="ARBA00093423"/>
    </source>
</evidence>
<dbReference type="SUPFAM" id="SSF144232">
    <property type="entry name" value="HIT/MYND zinc finger-like"/>
    <property type="match status" value="1"/>
</dbReference>
<protein>
    <recommendedName>
        <fullName evidence="13">Protein-lysine N-methyltransferase SMYD4</fullName>
    </recommendedName>
    <alternativeName>
        <fullName evidence="14">SET and MYND domain-containing protein 4</fullName>
    </alternativeName>
</protein>
<evidence type="ECO:0000256" key="1">
    <source>
        <dbReference type="ARBA" id="ARBA00004123"/>
    </source>
</evidence>
<keyword evidence="9" id="KW-0862">Zinc</keyword>
<evidence type="ECO:0000313" key="16">
    <source>
        <dbReference type="EMBL" id="CAL4064748.1"/>
    </source>
</evidence>
<reference evidence="16 17" key="1">
    <citation type="submission" date="2024-05" db="EMBL/GenBank/DDBJ databases">
        <authorList>
            <person name="Wallberg A."/>
        </authorList>
    </citation>
    <scope>NUCLEOTIDE SEQUENCE [LARGE SCALE GENOMIC DNA]</scope>
</reference>
<dbReference type="PROSITE" id="PS01360">
    <property type="entry name" value="ZF_MYND_1"/>
    <property type="match status" value="1"/>
</dbReference>
<evidence type="ECO:0000256" key="10">
    <source>
        <dbReference type="ARBA" id="ARBA00023242"/>
    </source>
</evidence>
<evidence type="ECO:0000256" key="4">
    <source>
        <dbReference type="ARBA" id="ARBA00022603"/>
    </source>
</evidence>
<evidence type="ECO:0000256" key="6">
    <source>
        <dbReference type="ARBA" id="ARBA00022691"/>
    </source>
</evidence>
<evidence type="ECO:0000256" key="14">
    <source>
        <dbReference type="ARBA" id="ARBA00093680"/>
    </source>
</evidence>
<dbReference type="InterPro" id="IPR046341">
    <property type="entry name" value="SET_dom_sf"/>
</dbReference>
<dbReference type="GO" id="GO:0008170">
    <property type="term" value="F:N-methyltransferase activity"/>
    <property type="evidence" value="ECO:0007669"/>
    <property type="project" value="UniProtKB-ARBA"/>
</dbReference>
<feature type="domain" description="SET" evidence="15">
    <location>
        <begin position="355"/>
        <end position="653"/>
    </location>
</feature>
<dbReference type="InterPro" id="IPR011990">
    <property type="entry name" value="TPR-like_helical_dom_sf"/>
</dbReference>
<dbReference type="GO" id="GO:0005634">
    <property type="term" value="C:nucleus"/>
    <property type="evidence" value="ECO:0007669"/>
    <property type="project" value="UniProtKB-SubCell"/>
</dbReference>
<sequence>MDSKMGQDSDSDITDEESFEDFKFNIMQNMMQHNEALLSKDLCVRGWRFIISVLRSIVYIFFTYCIKGPLQNFQDFSKTYPTSLNPMNPVTAMVQRNLGKFCVLYHRMASVLERQPHKSKFEQYKHGKNCKLMFQYLWQLNEAHSILNVDIKLPLKNETLSENLRKEGNKFFQKKNFQQALEKYNMSIMEAPHPDITQADYSAELLEVNEDLDTTKYKLLALGYANRSAVLYELQQFRKSITDINFALKYGYPKEMHFKLAERKARCLIALKKHQEAKVLLQTTIASLSSQTGPDIRKSLEKLKAKCLTESTVNGQHSYNKTNEDHVSRNLSSLSKDEVLFAYKNPPPPILTDVNPTIPAFSNALALTYKKFSGRTVIATRDIKPGELLAVEKPYASTLMMNDQSIVENFCCVCTSRCLTPLPCSHCNVVTFCSESCRRDGVWKFHRRECRVLPSLVERGLGLNSILSCRVLAHIPFPQLKSIISKLKEEKHVMTRQLRGFNDQGVYDSSDYRTVFHLEGNFDARELDDLLKKCCLAFILTKLLILSNSYFVDELGNSFEPSLSDIILVGSTLFMHLTNLEPNCMDIGELQVPVNYNPFEMNQKSLGIGVYSAISLFNHSCNPSAIQVSHGCQKATYSLSFIPEGSEVFISYGFTFLEKNLESRRAELLKNYQFVCKCEACTNDWQASSPDTLPKLKPSKRIILGGTTGKMAKLNPKDRRNIQSYMQELNRKFGLMSVDVMDKKLDADRGITLEVLEFVGRFAEMPCYLYDQAQNILEICVLQRQEVL</sequence>
<dbReference type="Pfam" id="PF00856">
    <property type="entry name" value="SET"/>
    <property type="match status" value="1"/>
</dbReference>
<dbReference type="Proteomes" id="UP001497623">
    <property type="component" value="Unassembled WGS sequence"/>
</dbReference>
<organism evidence="16 17">
    <name type="scientific">Meganyctiphanes norvegica</name>
    <name type="common">Northern krill</name>
    <name type="synonym">Thysanopoda norvegica</name>
    <dbReference type="NCBI Taxonomy" id="48144"/>
    <lineage>
        <taxon>Eukaryota</taxon>
        <taxon>Metazoa</taxon>
        <taxon>Ecdysozoa</taxon>
        <taxon>Arthropoda</taxon>
        <taxon>Crustacea</taxon>
        <taxon>Multicrustacea</taxon>
        <taxon>Malacostraca</taxon>
        <taxon>Eumalacostraca</taxon>
        <taxon>Eucarida</taxon>
        <taxon>Euphausiacea</taxon>
        <taxon>Euphausiidae</taxon>
        <taxon>Meganyctiphanes</taxon>
    </lineage>
</organism>
<dbReference type="PANTHER" id="PTHR46165">
    <property type="entry name" value="SET AND MYND DOMAIN-CONTAINING PROTEIN 4"/>
    <property type="match status" value="1"/>
</dbReference>
<dbReference type="GO" id="GO:0042826">
    <property type="term" value="F:histone deacetylase binding"/>
    <property type="evidence" value="ECO:0007669"/>
    <property type="project" value="TreeGrafter"/>
</dbReference>
<dbReference type="InterPro" id="IPR001214">
    <property type="entry name" value="SET_dom"/>
</dbReference>
<dbReference type="GO" id="GO:0005737">
    <property type="term" value="C:cytoplasm"/>
    <property type="evidence" value="ECO:0007669"/>
    <property type="project" value="UniProtKB-SubCell"/>
</dbReference>
<evidence type="ECO:0000256" key="7">
    <source>
        <dbReference type="ARBA" id="ARBA00022723"/>
    </source>
</evidence>
<evidence type="ECO:0000256" key="11">
    <source>
        <dbReference type="ARBA" id="ARBA00048985"/>
    </source>
</evidence>
<evidence type="ECO:0000256" key="9">
    <source>
        <dbReference type="ARBA" id="ARBA00022833"/>
    </source>
</evidence>
<dbReference type="Gene3D" id="2.170.270.10">
    <property type="entry name" value="SET domain"/>
    <property type="match status" value="1"/>
</dbReference>
<dbReference type="PANTHER" id="PTHR46165:SF2">
    <property type="entry name" value="SET AND MYND DOMAIN-CONTAINING PROTEIN 4"/>
    <property type="match status" value="1"/>
</dbReference>